<evidence type="ECO:0000256" key="7">
    <source>
        <dbReference type="ARBA" id="ARBA00022692"/>
    </source>
</evidence>
<comment type="similarity">
    <text evidence="2">Belongs to the GSP J family.</text>
</comment>
<dbReference type="NCBIfam" id="TIGR02532">
    <property type="entry name" value="IV_pilin_GFxxxE"/>
    <property type="match status" value="1"/>
</dbReference>
<dbReference type="RefSeq" id="WP_274840067.1">
    <property type="nucleotide sequence ID" value="NZ_JARCJF010000011.1"/>
</dbReference>
<evidence type="ECO:0000256" key="6">
    <source>
        <dbReference type="ARBA" id="ARBA00022519"/>
    </source>
</evidence>
<protein>
    <recommendedName>
        <fullName evidence="3">Type II secretion system protein J</fullName>
    </recommendedName>
</protein>
<dbReference type="Proteomes" id="UP001218364">
    <property type="component" value="Unassembled WGS sequence"/>
</dbReference>
<dbReference type="Pfam" id="PF11612">
    <property type="entry name" value="T2SSJ"/>
    <property type="match status" value="1"/>
</dbReference>
<evidence type="ECO:0000256" key="5">
    <source>
        <dbReference type="ARBA" id="ARBA00022481"/>
    </source>
</evidence>
<comment type="subcellular location">
    <subcellularLocation>
        <location evidence="1">Cell inner membrane</location>
        <topology evidence="1">Single-pass membrane protein</topology>
    </subcellularLocation>
</comment>
<dbReference type="AlphaFoldDB" id="A0ABD4XDG2"/>
<name>A0ABD4XDG2_9RHOB</name>
<evidence type="ECO:0000256" key="2">
    <source>
        <dbReference type="ARBA" id="ARBA00011084"/>
    </source>
</evidence>
<keyword evidence="9 10" id="KW-0472">Membrane</keyword>
<reference evidence="11 12" key="1">
    <citation type="submission" date="2023-02" db="EMBL/GenBank/DDBJ databases">
        <title>Population genomics of bacteria associated with diatom.</title>
        <authorList>
            <person name="Xie J."/>
            <person name="Wang H."/>
        </authorList>
    </citation>
    <scope>NUCLEOTIDE SEQUENCE [LARGE SCALE GENOMIC DNA]</scope>
    <source>
        <strain evidence="11 12">PT47_8</strain>
    </source>
</reference>
<evidence type="ECO:0000256" key="10">
    <source>
        <dbReference type="SAM" id="Phobius"/>
    </source>
</evidence>
<dbReference type="EMBL" id="JARCJK010000011">
    <property type="protein sequence ID" value="MDE4167578.1"/>
    <property type="molecule type" value="Genomic_DNA"/>
</dbReference>
<comment type="caution">
    <text evidence="11">The sequence shown here is derived from an EMBL/GenBank/DDBJ whole genome shotgun (WGS) entry which is preliminary data.</text>
</comment>
<dbReference type="InterPro" id="IPR045584">
    <property type="entry name" value="Pilin-like"/>
</dbReference>
<keyword evidence="4" id="KW-1003">Cell membrane</keyword>
<dbReference type="SUPFAM" id="SSF54523">
    <property type="entry name" value="Pili subunits"/>
    <property type="match status" value="1"/>
</dbReference>
<keyword evidence="5" id="KW-0488">Methylation</keyword>
<proteinExistence type="inferred from homology"/>
<dbReference type="InterPro" id="IPR051621">
    <property type="entry name" value="T2SS_protein_J"/>
</dbReference>
<dbReference type="Gene3D" id="3.10.610.10">
    <property type="entry name" value="GSPII I/J protein-like"/>
    <property type="match status" value="1"/>
</dbReference>
<organism evidence="11 12">
    <name type="scientific">Phaeobacter gallaeciensis</name>
    <dbReference type="NCBI Taxonomy" id="60890"/>
    <lineage>
        <taxon>Bacteria</taxon>
        <taxon>Pseudomonadati</taxon>
        <taxon>Pseudomonadota</taxon>
        <taxon>Alphaproteobacteria</taxon>
        <taxon>Rhodobacterales</taxon>
        <taxon>Roseobacteraceae</taxon>
        <taxon>Phaeobacter</taxon>
    </lineage>
</organism>
<evidence type="ECO:0000256" key="4">
    <source>
        <dbReference type="ARBA" id="ARBA00022475"/>
    </source>
</evidence>
<dbReference type="GO" id="GO:0005886">
    <property type="term" value="C:plasma membrane"/>
    <property type="evidence" value="ECO:0007669"/>
    <property type="project" value="UniProtKB-SubCell"/>
</dbReference>
<accession>A0ABD4XDG2</accession>
<keyword evidence="8 10" id="KW-1133">Transmembrane helix</keyword>
<dbReference type="PROSITE" id="PS00409">
    <property type="entry name" value="PROKAR_NTER_METHYL"/>
    <property type="match status" value="1"/>
</dbReference>
<evidence type="ECO:0000256" key="9">
    <source>
        <dbReference type="ARBA" id="ARBA00023136"/>
    </source>
</evidence>
<feature type="transmembrane region" description="Helical" evidence="10">
    <location>
        <begin position="20"/>
        <end position="41"/>
    </location>
</feature>
<dbReference type="InterPro" id="IPR010055">
    <property type="entry name" value="T2SS_protein-GspJ"/>
</dbReference>
<evidence type="ECO:0000313" key="12">
    <source>
        <dbReference type="Proteomes" id="UP001218364"/>
    </source>
</evidence>
<keyword evidence="7 10" id="KW-0812">Transmembrane</keyword>
<sequence>MTQGRTDSSTNRGLSLIELVVAMAIFALVAVMGTQALTGMLRMRDGLTTRSEETAALAQAVSLLRADLSAMAPMLFYPPERGAARSALRFSGAPGARQMALSRGGAPGAQDGLGLQRIDWQLRNGQLSRRIWPTLMPATARLQSPAMPVLAGVRDLRLRSYWEGPGWTDGVSAARLGAVLPGQAAADDDSTGTLSEQYSDSLPLAVELVIVTEDFGEITLVETLK</sequence>
<evidence type="ECO:0000256" key="1">
    <source>
        <dbReference type="ARBA" id="ARBA00004377"/>
    </source>
</evidence>
<evidence type="ECO:0000256" key="8">
    <source>
        <dbReference type="ARBA" id="ARBA00022989"/>
    </source>
</evidence>
<dbReference type="InterPro" id="IPR012902">
    <property type="entry name" value="N_methyl_site"/>
</dbReference>
<evidence type="ECO:0000256" key="3">
    <source>
        <dbReference type="ARBA" id="ARBA00021539"/>
    </source>
</evidence>
<evidence type="ECO:0000313" key="11">
    <source>
        <dbReference type="EMBL" id="MDE4167578.1"/>
    </source>
</evidence>
<gene>
    <name evidence="11" type="ORF">PXK24_17925</name>
</gene>
<dbReference type="Pfam" id="PF07963">
    <property type="entry name" value="N_methyl"/>
    <property type="match status" value="1"/>
</dbReference>
<dbReference type="PANTHER" id="PTHR39583">
    <property type="entry name" value="TYPE II SECRETION SYSTEM PROTEIN J-RELATED"/>
    <property type="match status" value="1"/>
</dbReference>
<keyword evidence="6" id="KW-0997">Cell inner membrane</keyword>
<dbReference type="PANTHER" id="PTHR39583:SF2">
    <property type="entry name" value="TYPE II SECRETION SYSTEM PROTEIN J"/>
    <property type="match status" value="1"/>
</dbReference>